<sequence length="67" mass="7963">MNHGRTKHIKVKFHSIREAVKDEEIQLKHCGSYAQLADIFTKNLNKERFFWLRKEIGVYKTKTKGLC</sequence>
<proteinExistence type="predicted"/>
<dbReference type="HOGENOM" id="CLU_001650_6_4_1"/>
<dbReference type="eggNOG" id="KOG0017">
    <property type="taxonomic scope" value="Eukaryota"/>
</dbReference>
<evidence type="ECO:0000313" key="2">
    <source>
        <dbReference type="Proteomes" id="UP000026915"/>
    </source>
</evidence>
<dbReference type="Gramene" id="EOY12587">
    <property type="protein sequence ID" value="EOY12587"/>
    <property type="gene ID" value="TCM_031103"/>
</dbReference>
<reference evidence="1 2" key="1">
    <citation type="journal article" date="2013" name="Genome Biol.">
        <title>The genome sequence of the most widely cultivated cacao type and its use to identify candidate genes regulating pod color.</title>
        <authorList>
            <person name="Motamayor J.C."/>
            <person name="Mockaitis K."/>
            <person name="Schmutz J."/>
            <person name="Haiminen N."/>
            <person name="Iii D.L."/>
            <person name="Cornejo O."/>
            <person name="Findley S.D."/>
            <person name="Zheng P."/>
            <person name="Utro F."/>
            <person name="Royaert S."/>
            <person name="Saski C."/>
            <person name="Jenkins J."/>
            <person name="Podicheti R."/>
            <person name="Zhao M."/>
            <person name="Scheffler B.E."/>
            <person name="Stack J.C."/>
            <person name="Feltus F.A."/>
            <person name="Mustiga G.M."/>
            <person name="Amores F."/>
            <person name="Phillips W."/>
            <person name="Marelli J.P."/>
            <person name="May G.D."/>
            <person name="Shapiro H."/>
            <person name="Ma J."/>
            <person name="Bustamante C.D."/>
            <person name="Schnell R.J."/>
            <person name="Main D."/>
            <person name="Gilbert D."/>
            <person name="Parida L."/>
            <person name="Kuhn D.N."/>
        </authorList>
    </citation>
    <scope>NUCLEOTIDE SEQUENCE [LARGE SCALE GENOMIC DNA]</scope>
    <source>
        <strain evidence="2">cv. Matina 1-6</strain>
    </source>
</reference>
<organism evidence="1 2">
    <name type="scientific">Theobroma cacao</name>
    <name type="common">Cacao</name>
    <name type="synonym">Cocoa</name>
    <dbReference type="NCBI Taxonomy" id="3641"/>
    <lineage>
        <taxon>Eukaryota</taxon>
        <taxon>Viridiplantae</taxon>
        <taxon>Streptophyta</taxon>
        <taxon>Embryophyta</taxon>
        <taxon>Tracheophyta</taxon>
        <taxon>Spermatophyta</taxon>
        <taxon>Magnoliopsida</taxon>
        <taxon>eudicotyledons</taxon>
        <taxon>Gunneridae</taxon>
        <taxon>Pentapetalae</taxon>
        <taxon>rosids</taxon>
        <taxon>malvids</taxon>
        <taxon>Malvales</taxon>
        <taxon>Malvaceae</taxon>
        <taxon>Byttnerioideae</taxon>
        <taxon>Theobroma</taxon>
    </lineage>
</organism>
<keyword evidence="2" id="KW-1185">Reference proteome</keyword>
<dbReference type="OMA" id="ERFFWLR"/>
<dbReference type="STRING" id="3641.A0A061F7B4"/>
<gene>
    <name evidence="1" type="ORF">TCM_031103</name>
</gene>
<name>A0A061F7B4_THECC</name>
<dbReference type="Proteomes" id="UP000026915">
    <property type="component" value="Chromosome 7"/>
</dbReference>
<evidence type="ECO:0000313" key="1">
    <source>
        <dbReference type="EMBL" id="EOY12587.1"/>
    </source>
</evidence>
<dbReference type="EMBL" id="CM001885">
    <property type="protein sequence ID" value="EOY12587.1"/>
    <property type="molecule type" value="Genomic_DNA"/>
</dbReference>
<dbReference type="AlphaFoldDB" id="A0A061F7B4"/>
<dbReference type="InParanoid" id="A0A061F7B4"/>
<evidence type="ECO:0008006" key="3">
    <source>
        <dbReference type="Google" id="ProtNLM"/>
    </source>
</evidence>
<protein>
    <recommendedName>
        <fullName evidence="3">Copia protein</fullName>
    </recommendedName>
</protein>
<accession>A0A061F7B4</accession>